<dbReference type="PANTHER" id="PTHR43585">
    <property type="entry name" value="FUMIPYRROLE BIOSYNTHESIS PROTEIN C"/>
    <property type="match status" value="1"/>
</dbReference>
<evidence type="ECO:0000313" key="7">
    <source>
        <dbReference type="EMBL" id="AJD43841.1"/>
    </source>
</evidence>
<keyword evidence="2 4" id="KW-0547">Nucleotide-binding</keyword>
<dbReference type="GO" id="GO:0046872">
    <property type="term" value="F:metal ion binding"/>
    <property type="evidence" value="ECO:0007669"/>
    <property type="project" value="InterPro"/>
</dbReference>
<organism evidence="7 8">
    <name type="scientific">Rhizobium gallicum bv. gallicum R602sp</name>
    <dbReference type="NCBI Taxonomy" id="1041138"/>
    <lineage>
        <taxon>Bacteria</taxon>
        <taxon>Pseudomonadati</taxon>
        <taxon>Pseudomonadota</taxon>
        <taxon>Alphaproteobacteria</taxon>
        <taxon>Hyphomicrobiales</taxon>
        <taxon>Rhizobiaceae</taxon>
        <taxon>Rhizobium/Agrobacterium group</taxon>
        <taxon>Rhizobium</taxon>
    </lineage>
</organism>
<keyword evidence="1" id="KW-0436">Ligase</keyword>
<dbReference type="GO" id="GO:0016874">
    <property type="term" value="F:ligase activity"/>
    <property type="evidence" value="ECO:0007669"/>
    <property type="project" value="UniProtKB-KW"/>
</dbReference>
<dbReference type="Gene3D" id="3.30.470.20">
    <property type="entry name" value="ATP-grasp fold, B domain"/>
    <property type="match status" value="1"/>
</dbReference>
<feature type="domain" description="ATP-grasp" evidence="6">
    <location>
        <begin position="118"/>
        <end position="310"/>
    </location>
</feature>
<accession>A0A0B4X9N9</accession>
<dbReference type="InterPro" id="IPR040570">
    <property type="entry name" value="LAL_C2"/>
</dbReference>
<keyword evidence="3 4" id="KW-0067">ATP-binding</keyword>
<gene>
    <name evidence="7" type="ORF">RGR602_PB00307</name>
</gene>
<evidence type="ECO:0000256" key="3">
    <source>
        <dbReference type="ARBA" id="ARBA00022840"/>
    </source>
</evidence>
<dbReference type="PROSITE" id="PS50975">
    <property type="entry name" value="ATP_GRASP"/>
    <property type="match status" value="1"/>
</dbReference>
<dbReference type="AlphaFoldDB" id="A0A0B4X9N9"/>
<sequence>MPRRALVLVEGHKSNGPLYVRAAQRLGLHPITLSADPAQYDYLAAEGIEAIQVDTSNLDLLIHECTQLGATYGIVGITGFTGIEESPYVIVAKLCRYFNLPGPNPTSIERCCDKFAQRQFLAEAGVPIPAYRLASDTTEVKNSAAEIGLPVVVKPAEGSGSSGVRLCRDVEELDEHTAYLLGGRHIWRCSPRILVEEFAQGPYYSTDTMGNAVIAIGAAEFDRLPHFVVRESIFPAPLTDDEHKRIVDVSLSCLQALGLGWGPANIEFRWTKRGPVVIEVNPRLPGWTTPRLIQLAYGVDLIAEHIKLVVGEEWDLRRRHSQTAAARYLVPDRDGILDWIDGETRADAMPGVDEVRIYVKPKKPIIRKGDYRDMIGHVIATSPTGTRTKTILQHAVEVIRWSITPFPALGEQEPSTAPHVPTLATVPSQR</sequence>
<evidence type="ECO:0000256" key="5">
    <source>
        <dbReference type="SAM" id="MobiDB-lite"/>
    </source>
</evidence>
<feature type="region of interest" description="Disordered" evidence="5">
    <location>
        <begin position="410"/>
        <end position="430"/>
    </location>
</feature>
<reference evidence="7 8" key="1">
    <citation type="submission" date="2013-11" db="EMBL/GenBank/DDBJ databases">
        <title>Complete genome sequence of Rhizobium gallicum bv. gallicum R602.</title>
        <authorList>
            <person name="Bustos P."/>
            <person name="Santamaria R.I."/>
            <person name="Lozano L."/>
            <person name="Acosta J.L."/>
            <person name="Ormeno-Orrillo E."/>
            <person name="Rogel M.A."/>
            <person name="Romero D."/>
            <person name="Cevallos M.A."/>
            <person name="Martinez-Romero E."/>
            <person name="Gonzalez V."/>
        </authorList>
    </citation>
    <scope>NUCLEOTIDE SEQUENCE [LARGE SCALE GENOMIC DNA]</scope>
    <source>
        <strain evidence="7 8">R602</strain>
        <plasmid evidence="7 8">pRgalR602b</plasmid>
    </source>
</reference>
<evidence type="ECO:0000259" key="6">
    <source>
        <dbReference type="PROSITE" id="PS50975"/>
    </source>
</evidence>
<dbReference type="Proteomes" id="UP000031368">
    <property type="component" value="Plasmid pRgalR602b"/>
</dbReference>
<dbReference type="InterPro" id="IPR005479">
    <property type="entry name" value="CPAse_ATP-bd"/>
</dbReference>
<dbReference type="GO" id="GO:0005524">
    <property type="term" value="F:ATP binding"/>
    <property type="evidence" value="ECO:0007669"/>
    <property type="project" value="UniProtKB-UniRule"/>
</dbReference>
<evidence type="ECO:0000313" key="8">
    <source>
        <dbReference type="Proteomes" id="UP000031368"/>
    </source>
</evidence>
<evidence type="ECO:0000256" key="2">
    <source>
        <dbReference type="ARBA" id="ARBA00022741"/>
    </source>
</evidence>
<name>A0A0B4X9N9_9HYPH</name>
<dbReference type="EMBL" id="CP006879">
    <property type="protein sequence ID" value="AJD43841.1"/>
    <property type="molecule type" value="Genomic_DNA"/>
</dbReference>
<evidence type="ECO:0000256" key="1">
    <source>
        <dbReference type="ARBA" id="ARBA00022598"/>
    </source>
</evidence>
<dbReference type="RefSeq" id="WP_040114286.1">
    <property type="nucleotide sequence ID" value="NZ_CP006879.1"/>
</dbReference>
<keyword evidence="8" id="KW-1185">Reference proteome</keyword>
<geneLocation type="plasmid" evidence="7 8">
    <name>pRgalR602b</name>
</geneLocation>
<keyword evidence="7" id="KW-0614">Plasmid</keyword>
<dbReference type="SUPFAM" id="SSF56059">
    <property type="entry name" value="Glutathione synthetase ATP-binding domain-like"/>
    <property type="match status" value="1"/>
</dbReference>
<dbReference type="HOGENOM" id="CLU_029016_6_2_5"/>
<evidence type="ECO:0000256" key="4">
    <source>
        <dbReference type="PROSITE-ProRule" id="PRU00409"/>
    </source>
</evidence>
<dbReference type="PROSITE" id="PS00867">
    <property type="entry name" value="CPSASE_2"/>
    <property type="match status" value="1"/>
</dbReference>
<dbReference type="SMART" id="SM01209">
    <property type="entry name" value="GARS_A"/>
    <property type="match status" value="1"/>
</dbReference>
<dbReference type="KEGG" id="rga:RGR602_PB00307"/>
<protein>
    <submittedName>
        <fullName evidence="7">Biotin carboxylase-like ATP-grasp domain-containing protein</fullName>
    </submittedName>
</protein>
<proteinExistence type="predicted"/>
<dbReference type="InterPro" id="IPR011761">
    <property type="entry name" value="ATP-grasp"/>
</dbReference>
<dbReference type="Pfam" id="PF02786">
    <property type="entry name" value="CPSase_L_D2"/>
    <property type="match status" value="1"/>
</dbReference>
<dbReference type="Pfam" id="PF18603">
    <property type="entry name" value="LAL_C2"/>
    <property type="match status" value="1"/>
</dbReference>
<dbReference type="PANTHER" id="PTHR43585:SF2">
    <property type="entry name" value="ATP-GRASP ENZYME FSQD"/>
    <property type="match status" value="1"/>
</dbReference>
<dbReference type="InterPro" id="IPR052032">
    <property type="entry name" value="ATP-dep_AA_Ligase"/>
</dbReference>